<evidence type="ECO:0000256" key="7">
    <source>
        <dbReference type="RuleBase" id="RU363032"/>
    </source>
</evidence>
<name>A0A927H729_9BACL</name>
<comment type="similarity">
    <text evidence="7">Belongs to the binding-protein-dependent transport system permease family.</text>
</comment>
<dbReference type="GO" id="GO:0005886">
    <property type="term" value="C:plasma membrane"/>
    <property type="evidence" value="ECO:0007669"/>
    <property type="project" value="UniProtKB-SubCell"/>
</dbReference>
<proteinExistence type="inferred from homology"/>
<evidence type="ECO:0000313" key="10">
    <source>
        <dbReference type="Proteomes" id="UP000632125"/>
    </source>
</evidence>
<protein>
    <submittedName>
        <fullName evidence="9">Carbohydrate ABC transporter permease</fullName>
    </submittedName>
</protein>
<keyword evidence="3" id="KW-1003">Cell membrane</keyword>
<organism evidence="9 10">
    <name type="scientific">Paenibacillus arenilitoris</name>
    <dbReference type="NCBI Taxonomy" id="2772299"/>
    <lineage>
        <taxon>Bacteria</taxon>
        <taxon>Bacillati</taxon>
        <taxon>Bacillota</taxon>
        <taxon>Bacilli</taxon>
        <taxon>Bacillales</taxon>
        <taxon>Paenibacillaceae</taxon>
        <taxon>Paenibacillus</taxon>
    </lineage>
</organism>
<evidence type="ECO:0000256" key="5">
    <source>
        <dbReference type="ARBA" id="ARBA00022989"/>
    </source>
</evidence>
<dbReference type="PANTHER" id="PTHR43744">
    <property type="entry name" value="ABC TRANSPORTER PERMEASE PROTEIN MG189-RELATED-RELATED"/>
    <property type="match status" value="1"/>
</dbReference>
<evidence type="ECO:0000256" key="2">
    <source>
        <dbReference type="ARBA" id="ARBA00022448"/>
    </source>
</evidence>
<keyword evidence="5 7" id="KW-1133">Transmembrane helix</keyword>
<sequence length="293" mass="33119">MLHMTAGEKVFQFFLILFITLMSVAMLYPFIHLLSVSLSTPAEAIRPGLHVYPLEFSLEAYNKTFASSQIWIGFKNTIFRTVAGTFLALFMMALTAYPLSKKYLPHRSFYTLFIVFTMFFSGGLIPSYLLIKGIGLINSVWVYVIPVMIQTFSLLVMRNFFMEIPSELEDSAKMDGAGDFRILLSIILPLSKPIMATVGLWQAVNHWNAWFDGMLYIQDPSKMVLQMFLRKLIVSGEEQEMNAIMNQAPGVEIVTPETIKAATLMVATLPILIVYPFIQKYFVKGIMVGSLKG</sequence>
<comment type="subcellular location">
    <subcellularLocation>
        <location evidence="1 7">Cell membrane</location>
        <topology evidence="1 7">Multi-pass membrane protein</topology>
    </subcellularLocation>
</comment>
<dbReference type="RefSeq" id="WP_190863672.1">
    <property type="nucleotide sequence ID" value="NZ_JACXIY010000022.1"/>
</dbReference>
<dbReference type="PROSITE" id="PS50928">
    <property type="entry name" value="ABC_TM1"/>
    <property type="match status" value="1"/>
</dbReference>
<accession>A0A927H729</accession>
<gene>
    <name evidence="9" type="ORF">IDH41_18650</name>
</gene>
<feature type="transmembrane region" description="Helical" evidence="7">
    <location>
        <begin position="12"/>
        <end position="31"/>
    </location>
</feature>
<dbReference type="CDD" id="cd06261">
    <property type="entry name" value="TM_PBP2"/>
    <property type="match status" value="1"/>
</dbReference>
<dbReference type="PANTHER" id="PTHR43744:SF9">
    <property type="entry name" value="POLYGALACTURONAN_RHAMNOGALACTURONAN TRANSPORT SYSTEM PERMEASE PROTEIN YTCP"/>
    <property type="match status" value="1"/>
</dbReference>
<dbReference type="GO" id="GO:0055085">
    <property type="term" value="P:transmembrane transport"/>
    <property type="evidence" value="ECO:0007669"/>
    <property type="project" value="InterPro"/>
</dbReference>
<dbReference type="AlphaFoldDB" id="A0A927H729"/>
<feature type="domain" description="ABC transmembrane type-1" evidence="8">
    <location>
        <begin position="74"/>
        <end position="277"/>
    </location>
</feature>
<evidence type="ECO:0000256" key="4">
    <source>
        <dbReference type="ARBA" id="ARBA00022692"/>
    </source>
</evidence>
<feature type="transmembrane region" description="Helical" evidence="7">
    <location>
        <begin position="78"/>
        <end position="97"/>
    </location>
</feature>
<keyword evidence="2 7" id="KW-0813">Transport</keyword>
<evidence type="ECO:0000256" key="1">
    <source>
        <dbReference type="ARBA" id="ARBA00004651"/>
    </source>
</evidence>
<evidence type="ECO:0000256" key="3">
    <source>
        <dbReference type="ARBA" id="ARBA00022475"/>
    </source>
</evidence>
<dbReference type="InterPro" id="IPR035906">
    <property type="entry name" value="MetI-like_sf"/>
</dbReference>
<dbReference type="Pfam" id="PF00528">
    <property type="entry name" value="BPD_transp_1"/>
    <property type="match status" value="1"/>
</dbReference>
<dbReference type="EMBL" id="JACXIY010000022">
    <property type="protein sequence ID" value="MBD2870605.1"/>
    <property type="molecule type" value="Genomic_DNA"/>
</dbReference>
<feature type="transmembrane region" description="Helical" evidence="7">
    <location>
        <begin position="109"/>
        <end position="129"/>
    </location>
</feature>
<dbReference type="SUPFAM" id="SSF161098">
    <property type="entry name" value="MetI-like"/>
    <property type="match status" value="1"/>
</dbReference>
<evidence type="ECO:0000259" key="8">
    <source>
        <dbReference type="PROSITE" id="PS50928"/>
    </source>
</evidence>
<dbReference type="Proteomes" id="UP000632125">
    <property type="component" value="Unassembled WGS sequence"/>
</dbReference>
<reference evidence="9" key="1">
    <citation type="submission" date="2020-09" db="EMBL/GenBank/DDBJ databases">
        <title>A novel bacterium of genus Paenibacillus, isolated from South China Sea.</title>
        <authorList>
            <person name="Huang H."/>
            <person name="Mo K."/>
            <person name="Hu Y."/>
        </authorList>
    </citation>
    <scope>NUCLEOTIDE SEQUENCE</scope>
    <source>
        <strain evidence="9">IB182493</strain>
    </source>
</reference>
<keyword evidence="4 7" id="KW-0812">Transmembrane</keyword>
<evidence type="ECO:0000256" key="6">
    <source>
        <dbReference type="ARBA" id="ARBA00023136"/>
    </source>
</evidence>
<keyword evidence="6 7" id="KW-0472">Membrane</keyword>
<dbReference type="InterPro" id="IPR000515">
    <property type="entry name" value="MetI-like"/>
</dbReference>
<dbReference type="Gene3D" id="1.10.3720.10">
    <property type="entry name" value="MetI-like"/>
    <property type="match status" value="1"/>
</dbReference>
<feature type="transmembrane region" description="Helical" evidence="7">
    <location>
        <begin position="259"/>
        <end position="278"/>
    </location>
</feature>
<comment type="caution">
    <text evidence="9">The sequence shown here is derived from an EMBL/GenBank/DDBJ whole genome shotgun (WGS) entry which is preliminary data.</text>
</comment>
<evidence type="ECO:0000313" key="9">
    <source>
        <dbReference type="EMBL" id="MBD2870605.1"/>
    </source>
</evidence>
<feature type="transmembrane region" description="Helical" evidence="7">
    <location>
        <begin position="182"/>
        <end position="204"/>
    </location>
</feature>
<feature type="transmembrane region" description="Helical" evidence="7">
    <location>
        <begin position="141"/>
        <end position="161"/>
    </location>
</feature>
<keyword evidence="10" id="KW-1185">Reference proteome</keyword>